<keyword evidence="1" id="KW-0812">Transmembrane</keyword>
<dbReference type="InterPro" id="IPR002881">
    <property type="entry name" value="DUF58"/>
</dbReference>
<reference evidence="4" key="1">
    <citation type="journal article" date="2019" name="Int. J. Syst. Evol. Microbiol.">
        <title>The Global Catalogue of Microorganisms (GCM) 10K type strain sequencing project: providing services to taxonomists for standard genome sequencing and annotation.</title>
        <authorList>
            <consortium name="The Broad Institute Genomics Platform"/>
            <consortium name="The Broad Institute Genome Sequencing Center for Infectious Disease"/>
            <person name="Wu L."/>
            <person name="Ma J."/>
        </authorList>
    </citation>
    <scope>NUCLEOTIDE SEQUENCE [LARGE SCALE GENOMIC DNA]</scope>
    <source>
        <strain evidence="4">CGMCC 4.1434</strain>
    </source>
</reference>
<evidence type="ECO:0000313" key="4">
    <source>
        <dbReference type="Proteomes" id="UP001596109"/>
    </source>
</evidence>
<feature type="domain" description="DUF58" evidence="2">
    <location>
        <begin position="207"/>
        <end position="319"/>
    </location>
</feature>
<evidence type="ECO:0000256" key="1">
    <source>
        <dbReference type="SAM" id="Phobius"/>
    </source>
</evidence>
<dbReference type="PANTHER" id="PTHR34351:SF2">
    <property type="entry name" value="DUF58 DOMAIN-CONTAINING PROTEIN"/>
    <property type="match status" value="1"/>
</dbReference>
<protein>
    <submittedName>
        <fullName evidence="3">DUF58 domain-containing protein</fullName>
    </submittedName>
</protein>
<name>A0ABW0TR76_9BACL</name>
<keyword evidence="1" id="KW-0472">Membrane</keyword>
<comment type="caution">
    <text evidence="3">The sequence shown here is derived from an EMBL/GenBank/DDBJ whole genome shotgun (WGS) entry which is preliminary data.</text>
</comment>
<feature type="transmembrane region" description="Helical" evidence="1">
    <location>
        <begin position="38"/>
        <end position="58"/>
    </location>
</feature>
<accession>A0ABW0TR76</accession>
<gene>
    <name evidence="3" type="ORF">ACFPRA_23140</name>
</gene>
<keyword evidence="1" id="KW-1133">Transmembrane helix</keyword>
<sequence length="393" mass="44497">MKIVKQVLNSSMQVVFVVSVLIAAFVFAMFQGGQVSWTIFYIILPFGLYSLFLFFYPLSDVKVSREIRTPIVESGGKLIVSLSIRRNSFFPLLYTVVTDKWAEPERFTVAGNAWKRLFLFGFRKEKKWEYEIEQMPRGEHVLEGIEIEVADFFGWVRKKKWVPLRHTVLIFPKTIAFQYAPIETQYDHGTLASPLNIIKDTTLATGVRNYQPGDRVTWIHWKSFARTQTLMTKEFEDRRSQDLLVIMDGRKTEVFEDIVELTASLIKEASKNQAGLALMTAGKEISRYPLIQSDAQLHQALVHLAKIQPSEVATGLVSDMVSTTLVGGSAVVITGNPDWTFLQPIVQSVKSNGTLVCYVVTGQGKEPSPSVVNAIQIAKSRGIHVYLLEEHRF</sequence>
<proteinExistence type="predicted"/>
<feature type="transmembrane region" description="Helical" evidence="1">
    <location>
        <begin position="12"/>
        <end position="32"/>
    </location>
</feature>
<keyword evidence="4" id="KW-1185">Reference proteome</keyword>
<dbReference type="Proteomes" id="UP001596109">
    <property type="component" value="Unassembled WGS sequence"/>
</dbReference>
<dbReference type="Pfam" id="PF01882">
    <property type="entry name" value="DUF58"/>
    <property type="match status" value="1"/>
</dbReference>
<dbReference type="EMBL" id="JBHSNO010000018">
    <property type="protein sequence ID" value="MFC5591777.1"/>
    <property type="molecule type" value="Genomic_DNA"/>
</dbReference>
<evidence type="ECO:0000259" key="2">
    <source>
        <dbReference type="Pfam" id="PF01882"/>
    </source>
</evidence>
<evidence type="ECO:0000313" key="3">
    <source>
        <dbReference type="EMBL" id="MFC5591777.1"/>
    </source>
</evidence>
<dbReference type="RefSeq" id="WP_381440035.1">
    <property type="nucleotide sequence ID" value="NZ_JBHSNO010000018.1"/>
</dbReference>
<organism evidence="3 4">
    <name type="scientific">Sporosarcina soli</name>
    <dbReference type="NCBI Taxonomy" id="334736"/>
    <lineage>
        <taxon>Bacteria</taxon>
        <taxon>Bacillati</taxon>
        <taxon>Bacillota</taxon>
        <taxon>Bacilli</taxon>
        <taxon>Bacillales</taxon>
        <taxon>Caryophanaceae</taxon>
        <taxon>Sporosarcina</taxon>
    </lineage>
</organism>
<dbReference type="PANTHER" id="PTHR34351">
    <property type="entry name" value="SLR1927 PROTEIN-RELATED"/>
    <property type="match status" value="1"/>
</dbReference>